<sequence>MKSFHLESKDLSMRNHFNIYVQTKERGTSLYLLIENFIKNFISQSKLNDQKLHNVYGNVSYHANIDLRPQR</sequence>
<evidence type="ECO:0000313" key="1">
    <source>
        <dbReference type="EMBL" id="CRL08593.1"/>
    </source>
</evidence>
<evidence type="ECO:0000313" key="2">
    <source>
        <dbReference type="Proteomes" id="UP000183832"/>
    </source>
</evidence>
<gene>
    <name evidence="1" type="ORF">CLUMA_CG021521</name>
</gene>
<dbReference type="AlphaFoldDB" id="A0A1J1JBY1"/>
<reference evidence="1 2" key="1">
    <citation type="submission" date="2015-04" db="EMBL/GenBank/DDBJ databases">
        <authorList>
            <person name="Syromyatnikov M.Y."/>
            <person name="Popov V.N."/>
        </authorList>
    </citation>
    <scope>NUCLEOTIDE SEQUENCE [LARGE SCALE GENOMIC DNA]</scope>
</reference>
<keyword evidence="2" id="KW-1185">Reference proteome</keyword>
<organism evidence="1 2">
    <name type="scientific">Clunio marinus</name>
    <dbReference type="NCBI Taxonomy" id="568069"/>
    <lineage>
        <taxon>Eukaryota</taxon>
        <taxon>Metazoa</taxon>
        <taxon>Ecdysozoa</taxon>
        <taxon>Arthropoda</taxon>
        <taxon>Hexapoda</taxon>
        <taxon>Insecta</taxon>
        <taxon>Pterygota</taxon>
        <taxon>Neoptera</taxon>
        <taxon>Endopterygota</taxon>
        <taxon>Diptera</taxon>
        <taxon>Nematocera</taxon>
        <taxon>Chironomoidea</taxon>
        <taxon>Chironomidae</taxon>
        <taxon>Clunio</taxon>
    </lineage>
</organism>
<dbReference type="EMBL" id="CVRI01000075">
    <property type="protein sequence ID" value="CRL08593.1"/>
    <property type="molecule type" value="Genomic_DNA"/>
</dbReference>
<name>A0A1J1JBY1_9DIPT</name>
<proteinExistence type="predicted"/>
<accession>A0A1J1JBY1</accession>
<dbReference type="Proteomes" id="UP000183832">
    <property type="component" value="Unassembled WGS sequence"/>
</dbReference>
<protein>
    <submittedName>
        <fullName evidence="1">CLUMA_CG021521, isoform A</fullName>
    </submittedName>
</protein>